<gene>
    <name evidence="2" type="ORF">GCM10023261_16710</name>
</gene>
<proteinExistence type="predicted"/>
<evidence type="ECO:0000256" key="1">
    <source>
        <dbReference type="SAM" id="Phobius"/>
    </source>
</evidence>
<reference evidence="3" key="1">
    <citation type="journal article" date="2019" name="Int. J. Syst. Evol. Microbiol.">
        <title>The Global Catalogue of Microorganisms (GCM) 10K type strain sequencing project: providing services to taxonomists for standard genome sequencing and annotation.</title>
        <authorList>
            <consortium name="The Broad Institute Genomics Platform"/>
            <consortium name="The Broad Institute Genome Sequencing Center for Infectious Disease"/>
            <person name="Wu L."/>
            <person name="Ma J."/>
        </authorList>
    </citation>
    <scope>NUCLEOTIDE SEQUENCE [LARGE SCALE GENOMIC DNA]</scope>
    <source>
        <strain evidence="3">JCM 17712</strain>
    </source>
</reference>
<name>A0ABP9NB70_9HYPH</name>
<dbReference type="RefSeq" id="WP_345117485.1">
    <property type="nucleotide sequence ID" value="NZ_BAABIZ010000049.1"/>
</dbReference>
<organism evidence="2 3">
    <name type="scientific">Bartonella jaculi</name>
    <dbReference type="NCBI Taxonomy" id="686226"/>
    <lineage>
        <taxon>Bacteria</taxon>
        <taxon>Pseudomonadati</taxon>
        <taxon>Pseudomonadota</taxon>
        <taxon>Alphaproteobacteria</taxon>
        <taxon>Hyphomicrobiales</taxon>
        <taxon>Bartonellaceae</taxon>
        <taxon>Bartonella</taxon>
    </lineage>
</organism>
<feature type="transmembrane region" description="Helical" evidence="1">
    <location>
        <begin position="33"/>
        <end position="54"/>
    </location>
</feature>
<keyword evidence="3" id="KW-1185">Reference proteome</keyword>
<dbReference type="EMBL" id="BAABIZ010000049">
    <property type="protein sequence ID" value="GAA5112146.1"/>
    <property type="molecule type" value="Genomic_DNA"/>
</dbReference>
<keyword evidence="1" id="KW-0472">Membrane</keyword>
<sequence>MWDVFLNGGVLSCIVVAFLGFILLGAKNTAVTWGVFLKAVVFCAFAGVALGFAYKGAKRFDITWGLFLKGLVGIALLELLLVLLMRVQR</sequence>
<evidence type="ECO:0000313" key="3">
    <source>
        <dbReference type="Proteomes" id="UP001500864"/>
    </source>
</evidence>
<evidence type="ECO:0000313" key="2">
    <source>
        <dbReference type="EMBL" id="GAA5112146.1"/>
    </source>
</evidence>
<comment type="caution">
    <text evidence="2">The sequence shown here is derived from an EMBL/GenBank/DDBJ whole genome shotgun (WGS) entry which is preliminary data.</text>
</comment>
<accession>A0ABP9NB70</accession>
<keyword evidence="1" id="KW-1133">Transmembrane helix</keyword>
<protein>
    <submittedName>
        <fullName evidence="2">Uncharacterized protein</fullName>
    </submittedName>
</protein>
<feature type="transmembrane region" description="Helical" evidence="1">
    <location>
        <begin position="6"/>
        <end position="26"/>
    </location>
</feature>
<keyword evidence="1" id="KW-0812">Transmembrane</keyword>
<dbReference type="Proteomes" id="UP001500864">
    <property type="component" value="Unassembled WGS sequence"/>
</dbReference>
<feature type="transmembrane region" description="Helical" evidence="1">
    <location>
        <begin position="66"/>
        <end position="85"/>
    </location>
</feature>